<evidence type="ECO:0000259" key="5">
    <source>
        <dbReference type="Pfam" id="PF01488"/>
    </source>
</evidence>
<dbReference type="GO" id="GO:0019632">
    <property type="term" value="P:shikimate metabolic process"/>
    <property type="evidence" value="ECO:0007669"/>
    <property type="project" value="TreeGrafter"/>
</dbReference>
<evidence type="ECO:0000313" key="7">
    <source>
        <dbReference type="EMBL" id="MBA8828864.1"/>
    </source>
</evidence>
<dbReference type="InterPro" id="IPR022893">
    <property type="entry name" value="Shikimate_DH_fam"/>
</dbReference>
<dbReference type="PANTHER" id="PTHR21089">
    <property type="entry name" value="SHIKIMATE DEHYDROGENASE"/>
    <property type="match status" value="1"/>
</dbReference>
<reference evidence="7 8" key="1">
    <citation type="submission" date="2020-07" db="EMBL/GenBank/DDBJ databases">
        <title>Sequencing the genomes of 1000 actinobacteria strains.</title>
        <authorList>
            <person name="Klenk H.-P."/>
        </authorList>
    </citation>
    <scope>NUCLEOTIDE SEQUENCE [LARGE SCALE GENOMIC DNA]</scope>
    <source>
        <strain evidence="7 8">DSM 23737</strain>
    </source>
</reference>
<dbReference type="RefSeq" id="WP_182484315.1">
    <property type="nucleotide sequence ID" value="NZ_JACGWU010000002.1"/>
</dbReference>
<evidence type="ECO:0000256" key="3">
    <source>
        <dbReference type="ARBA" id="ARBA00023141"/>
    </source>
</evidence>
<protein>
    <recommendedName>
        <fullName evidence="2">shikimate dehydrogenase (NADP(+))</fullName>
        <ecNumber evidence="2">1.1.1.25</ecNumber>
    </recommendedName>
</protein>
<keyword evidence="3" id="KW-0057">Aromatic amino acid biosynthesis</keyword>
<evidence type="ECO:0000256" key="2">
    <source>
        <dbReference type="ARBA" id="ARBA00012962"/>
    </source>
</evidence>
<comment type="pathway">
    <text evidence="1">Metabolic intermediate biosynthesis; chorismate biosynthesis; chorismate from D-erythrose 4-phosphate and phosphoenolpyruvate: step 4/7.</text>
</comment>
<dbReference type="Gene3D" id="3.40.50.10860">
    <property type="entry name" value="Leucine Dehydrogenase, chain A, domain 1"/>
    <property type="match status" value="1"/>
</dbReference>
<keyword evidence="7" id="KW-0560">Oxidoreductase</keyword>
<dbReference type="InterPro" id="IPR046346">
    <property type="entry name" value="Aminoacid_DH-like_N_sf"/>
</dbReference>
<dbReference type="InterPro" id="IPR006151">
    <property type="entry name" value="Shikm_DH/Glu-tRNA_Rdtase"/>
</dbReference>
<comment type="catalytic activity">
    <reaction evidence="4">
        <text>shikimate + NADP(+) = 3-dehydroshikimate + NADPH + H(+)</text>
        <dbReference type="Rhea" id="RHEA:17737"/>
        <dbReference type="ChEBI" id="CHEBI:15378"/>
        <dbReference type="ChEBI" id="CHEBI:16630"/>
        <dbReference type="ChEBI" id="CHEBI:36208"/>
        <dbReference type="ChEBI" id="CHEBI:57783"/>
        <dbReference type="ChEBI" id="CHEBI:58349"/>
        <dbReference type="EC" id="1.1.1.25"/>
    </reaction>
</comment>
<evidence type="ECO:0000259" key="6">
    <source>
        <dbReference type="Pfam" id="PF08501"/>
    </source>
</evidence>
<accession>A0A7W3JTA7</accession>
<keyword evidence="3" id="KW-0028">Amino-acid biosynthesis</keyword>
<sequence>MSSERIIVGLVGEGILESLTPDMHMAEAVKLGLDYEYRVIDLLAHEYRGLSIEHVLEEARIEGFRALNVTHPFKQSVMSLLDNLSEDAQRIGAVNLIIFDEGLTRGENTDWTGFGSSLSEGLIDAQWDHVVQFGAGGAGAATAYALLKHGVQNLVIADLNIEKAAAVANHYRALFPRQNVISTPTTEANKMMNEADGIVQATPVGMNTHPGVPFDLDLVNGSAWVADVIYRPFETQLLCEARERGHRVLDGRRMAIGQAVDSLKLITGLEPNSDRMGRDFSDLVTGRRPLSKLQGFK</sequence>
<dbReference type="EC" id="1.1.1.25" evidence="2"/>
<dbReference type="AlphaFoldDB" id="A0A7W3JTA7"/>
<dbReference type="Gene3D" id="3.40.50.720">
    <property type="entry name" value="NAD(P)-binding Rossmann-like Domain"/>
    <property type="match status" value="1"/>
</dbReference>
<dbReference type="Pfam" id="PF01488">
    <property type="entry name" value="Shikimate_DH"/>
    <property type="match status" value="1"/>
</dbReference>
<dbReference type="SUPFAM" id="SSF51735">
    <property type="entry name" value="NAD(P)-binding Rossmann-fold domains"/>
    <property type="match status" value="1"/>
</dbReference>
<dbReference type="GO" id="GO:0004764">
    <property type="term" value="F:shikimate 3-dehydrogenase (NADP+) activity"/>
    <property type="evidence" value="ECO:0007669"/>
    <property type="project" value="UniProtKB-EC"/>
</dbReference>
<dbReference type="UniPathway" id="UPA00053">
    <property type="reaction ID" value="UER00087"/>
</dbReference>
<proteinExistence type="predicted"/>
<dbReference type="PANTHER" id="PTHR21089:SF1">
    <property type="entry name" value="BIFUNCTIONAL 3-DEHYDROQUINATE DEHYDRATASE_SHIKIMATE DEHYDROGENASE, CHLOROPLASTIC"/>
    <property type="match status" value="1"/>
</dbReference>
<dbReference type="InterPro" id="IPR013708">
    <property type="entry name" value="Shikimate_DH-bd_N"/>
</dbReference>
<dbReference type="GO" id="GO:0005829">
    <property type="term" value="C:cytosol"/>
    <property type="evidence" value="ECO:0007669"/>
    <property type="project" value="TreeGrafter"/>
</dbReference>
<dbReference type="InterPro" id="IPR036291">
    <property type="entry name" value="NAD(P)-bd_dom_sf"/>
</dbReference>
<dbReference type="NCBIfam" id="NF009201">
    <property type="entry name" value="PRK12549.1"/>
    <property type="match status" value="1"/>
</dbReference>
<feature type="domain" description="Quinate/shikimate 5-dehydrogenase/glutamyl-tRNA reductase" evidence="5">
    <location>
        <begin position="129"/>
        <end position="202"/>
    </location>
</feature>
<dbReference type="EMBL" id="JACGWU010000002">
    <property type="protein sequence ID" value="MBA8828864.1"/>
    <property type="molecule type" value="Genomic_DNA"/>
</dbReference>
<organism evidence="7 8">
    <name type="scientific">Alpinimonas psychrophila</name>
    <dbReference type="NCBI Taxonomy" id="748908"/>
    <lineage>
        <taxon>Bacteria</taxon>
        <taxon>Bacillati</taxon>
        <taxon>Actinomycetota</taxon>
        <taxon>Actinomycetes</taxon>
        <taxon>Micrococcales</taxon>
        <taxon>Microbacteriaceae</taxon>
        <taxon>Alpinimonas</taxon>
    </lineage>
</organism>
<dbReference type="CDD" id="cd01065">
    <property type="entry name" value="NAD_bind_Shikimate_DH"/>
    <property type="match status" value="1"/>
</dbReference>
<keyword evidence="8" id="KW-1185">Reference proteome</keyword>
<evidence type="ECO:0000313" key="8">
    <source>
        <dbReference type="Proteomes" id="UP000524237"/>
    </source>
</evidence>
<dbReference type="GO" id="GO:0050661">
    <property type="term" value="F:NADP binding"/>
    <property type="evidence" value="ECO:0007669"/>
    <property type="project" value="TreeGrafter"/>
</dbReference>
<dbReference type="Proteomes" id="UP000524237">
    <property type="component" value="Unassembled WGS sequence"/>
</dbReference>
<name>A0A7W3JTA7_9MICO</name>
<dbReference type="Pfam" id="PF08501">
    <property type="entry name" value="Shikimate_dh_N"/>
    <property type="match status" value="1"/>
</dbReference>
<dbReference type="SUPFAM" id="SSF53223">
    <property type="entry name" value="Aminoacid dehydrogenase-like, N-terminal domain"/>
    <property type="match status" value="1"/>
</dbReference>
<evidence type="ECO:0000256" key="4">
    <source>
        <dbReference type="ARBA" id="ARBA00049442"/>
    </source>
</evidence>
<dbReference type="GO" id="GO:0009423">
    <property type="term" value="P:chorismate biosynthetic process"/>
    <property type="evidence" value="ECO:0007669"/>
    <property type="project" value="UniProtKB-UniPathway"/>
</dbReference>
<dbReference type="GO" id="GO:0009073">
    <property type="term" value="P:aromatic amino acid family biosynthetic process"/>
    <property type="evidence" value="ECO:0007669"/>
    <property type="project" value="UniProtKB-KW"/>
</dbReference>
<feature type="domain" description="Shikimate dehydrogenase substrate binding N-terminal" evidence="6">
    <location>
        <begin position="10"/>
        <end position="97"/>
    </location>
</feature>
<gene>
    <name evidence="7" type="ORF">FB555_000962</name>
</gene>
<evidence type="ECO:0000256" key="1">
    <source>
        <dbReference type="ARBA" id="ARBA00004871"/>
    </source>
</evidence>
<comment type="caution">
    <text evidence="7">The sequence shown here is derived from an EMBL/GenBank/DDBJ whole genome shotgun (WGS) entry which is preliminary data.</text>
</comment>